<gene>
    <name evidence="1" type="ORF">Tco_0804013</name>
</gene>
<dbReference type="EMBL" id="BQNB010011932">
    <property type="protein sequence ID" value="GJS97045.1"/>
    <property type="molecule type" value="Genomic_DNA"/>
</dbReference>
<proteinExistence type="predicted"/>
<name>A0ABQ5A7F2_9ASTR</name>
<organism evidence="1 2">
    <name type="scientific">Tanacetum coccineum</name>
    <dbReference type="NCBI Taxonomy" id="301880"/>
    <lineage>
        <taxon>Eukaryota</taxon>
        <taxon>Viridiplantae</taxon>
        <taxon>Streptophyta</taxon>
        <taxon>Embryophyta</taxon>
        <taxon>Tracheophyta</taxon>
        <taxon>Spermatophyta</taxon>
        <taxon>Magnoliopsida</taxon>
        <taxon>eudicotyledons</taxon>
        <taxon>Gunneridae</taxon>
        <taxon>Pentapetalae</taxon>
        <taxon>asterids</taxon>
        <taxon>campanulids</taxon>
        <taxon>Asterales</taxon>
        <taxon>Asteraceae</taxon>
        <taxon>Asteroideae</taxon>
        <taxon>Anthemideae</taxon>
        <taxon>Anthemidinae</taxon>
        <taxon>Tanacetum</taxon>
    </lineage>
</organism>
<comment type="caution">
    <text evidence="1">The sequence shown here is derived from an EMBL/GenBank/DDBJ whole genome shotgun (WGS) entry which is preliminary data.</text>
</comment>
<evidence type="ECO:0000313" key="2">
    <source>
        <dbReference type="Proteomes" id="UP001151760"/>
    </source>
</evidence>
<evidence type="ECO:0000313" key="1">
    <source>
        <dbReference type="EMBL" id="GJS97045.1"/>
    </source>
</evidence>
<reference evidence="1" key="2">
    <citation type="submission" date="2022-01" db="EMBL/GenBank/DDBJ databases">
        <authorList>
            <person name="Yamashiro T."/>
            <person name="Shiraishi A."/>
            <person name="Satake H."/>
            <person name="Nakayama K."/>
        </authorList>
    </citation>
    <scope>NUCLEOTIDE SEQUENCE</scope>
</reference>
<dbReference type="Proteomes" id="UP001151760">
    <property type="component" value="Unassembled WGS sequence"/>
</dbReference>
<keyword evidence="2" id="KW-1185">Reference proteome</keyword>
<accession>A0ABQ5A7F2</accession>
<protein>
    <submittedName>
        <fullName evidence="1">Uncharacterized protein</fullName>
    </submittedName>
</protein>
<reference evidence="1" key="1">
    <citation type="journal article" date="2022" name="Int. J. Mol. Sci.">
        <title>Draft Genome of Tanacetum Coccineum: Genomic Comparison of Closely Related Tanacetum-Family Plants.</title>
        <authorList>
            <person name="Yamashiro T."/>
            <person name="Shiraishi A."/>
            <person name="Nakayama K."/>
            <person name="Satake H."/>
        </authorList>
    </citation>
    <scope>NUCLEOTIDE SEQUENCE</scope>
</reference>
<sequence length="336" mass="38021">MPTRKMTRDHMKPLSSNSLKVVQTIHAFLRVLDDVEASRLASLHELSLYGTQLVIAVVIDKSSENTSIKSRSKSWTCEDWVDTSGYPATTSPDIELTTGHSSSRTTAMLPQISRIEFTEEFRDWTRRIAYESVCVREVVKIFKQIKGIPGYSLRVVLCPCLCPYGGSRESSESVVMLPETCFKQPAQNGTTVSKMAKNGHFGRPLGAKHFFSSLNLRPGFHQLMSECAGRFQDCISSSLWSLLKCTSPSSLNECQKFILMVKTDQRNKTVPFVGDFLEESCFFFSHVFRFENSFGSLRNYENVNVDPYRRPNADGYRVVARSPVWKYLAILLSDKS</sequence>